<feature type="compositionally biased region" description="Polar residues" evidence="1">
    <location>
        <begin position="70"/>
        <end position="80"/>
    </location>
</feature>
<dbReference type="Gramene" id="OGLUM12G18840.1">
    <property type="protein sequence ID" value="OGLUM12G18840.1"/>
    <property type="gene ID" value="OGLUM12G18840"/>
</dbReference>
<name>A0A0E0BUL9_9ORYZ</name>
<accession>A0A0E0BUL9</accession>
<proteinExistence type="predicted"/>
<feature type="region of interest" description="Disordered" evidence="1">
    <location>
        <begin position="55"/>
        <end position="113"/>
    </location>
</feature>
<organism evidence="2">
    <name type="scientific">Oryza glumipatula</name>
    <dbReference type="NCBI Taxonomy" id="40148"/>
    <lineage>
        <taxon>Eukaryota</taxon>
        <taxon>Viridiplantae</taxon>
        <taxon>Streptophyta</taxon>
        <taxon>Embryophyta</taxon>
        <taxon>Tracheophyta</taxon>
        <taxon>Spermatophyta</taxon>
        <taxon>Magnoliopsida</taxon>
        <taxon>Liliopsida</taxon>
        <taxon>Poales</taxon>
        <taxon>Poaceae</taxon>
        <taxon>BOP clade</taxon>
        <taxon>Oryzoideae</taxon>
        <taxon>Oryzeae</taxon>
        <taxon>Oryzinae</taxon>
        <taxon>Oryza</taxon>
    </lineage>
</organism>
<sequence length="113" mass="11847">MTVGRGHVGPRPRWPLRRLPRIPDNRIPWTARAPEPGRDLEIARRAPGVIREAVTSVGSGAPGSISSSGTQRVSGALQKNSGGGQGLRSSGGLRSSRCCPGRIEPQYAPNGSS</sequence>
<dbReference type="AlphaFoldDB" id="A0A0E0BUL9"/>
<reference evidence="2" key="1">
    <citation type="submission" date="2015-04" db="UniProtKB">
        <authorList>
            <consortium name="EnsemblPlants"/>
        </authorList>
    </citation>
    <scope>IDENTIFICATION</scope>
</reference>
<dbReference type="Proteomes" id="UP000026961">
    <property type="component" value="Chromosome 12"/>
</dbReference>
<feature type="compositionally biased region" description="Low complexity" evidence="1">
    <location>
        <begin position="56"/>
        <end position="69"/>
    </location>
</feature>
<dbReference type="HOGENOM" id="CLU_171374_0_0_1"/>
<feature type="compositionally biased region" description="Low complexity" evidence="1">
    <location>
        <begin position="87"/>
        <end position="102"/>
    </location>
</feature>
<dbReference type="EnsemblPlants" id="OGLUM12G18840.1">
    <property type="protein sequence ID" value="OGLUM12G18840.1"/>
    <property type="gene ID" value="OGLUM12G18840"/>
</dbReference>
<reference evidence="2" key="2">
    <citation type="submission" date="2018-05" db="EMBL/GenBank/DDBJ databases">
        <title>OgluRS3 (Oryza glumaepatula Reference Sequence Version 3).</title>
        <authorList>
            <person name="Zhang J."/>
            <person name="Kudrna D."/>
            <person name="Lee S."/>
            <person name="Talag J."/>
            <person name="Welchert J."/>
            <person name="Wing R.A."/>
        </authorList>
    </citation>
    <scope>NUCLEOTIDE SEQUENCE [LARGE SCALE GENOMIC DNA]</scope>
</reference>
<evidence type="ECO:0000313" key="2">
    <source>
        <dbReference type="EnsemblPlants" id="OGLUM12G18840.1"/>
    </source>
</evidence>
<evidence type="ECO:0000313" key="3">
    <source>
        <dbReference type="Proteomes" id="UP000026961"/>
    </source>
</evidence>
<protein>
    <submittedName>
        <fullName evidence="2">Uncharacterized protein</fullName>
    </submittedName>
</protein>
<evidence type="ECO:0000256" key="1">
    <source>
        <dbReference type="SAM" id="MobiDB-lite"/>
    </source>
</evidence>
<keyword evidence="3" id="KW-1185">Reference proteome</keyword>